<protein>
    <submittedName>
        <fullName evidence="2">Uncharacterized protein</fullName>
    </submittedName>
</protein>
<proteinExistence type="predicted"/>
<evidence type="ECO:0000313" key="3">
    <source>
        <dbReference type="Proteomes" id="UP000232323"/>
    </source>
</evidence>
<dbReference type="Proteomes" id="UP000232323">
    <property type="component" value="Unassembled WGS sequence"/>
</dbReference>
<keyword evidence="3" id="KW-1185">Reference proteome</keyword>
<dbReference type="EMBL" id="BEGY01000061">
    <property type="protein sequence ID" value="GAX81138.1"/>
    <property type="molecule type" value="Genomic_DNA"/>
</dbReference>
<feature type="region of interest" description="Disordered" evidence="1">
    <location>
        <begin position="115"/>
        <end position="151"/>
    </location>
</feature>
<evidence type="ECO:0000313" key="2">
    <source>
        <dbReference type="EMBL" id="GAX81138.1"/>
    </source>
</evidence>
<gene>
    <name evidence="2" type="ORF">CEUSTIGMA_g8572.t1</name>
</gene>
<evidence type="ECO:0000256" key="1">
    <source>
        <dbReference type="SAM" id="MobiDB-lite"/>
    </source>
</evidence>
<name>A0A250XDI6_9CHLO</name>
<dbReference type="AlphaFoldDB" id="A0A250XDI6"/>
<sequence length="585" mass="61608">MRELTFSKFCIVLCASSFYFYPSKAFEQHHLHIRLVDRNIQQINAAATAASGLGNGAGEYLSLGQVAELSGRTPEEVDLLTLHLKSLGGHSITVNALRDSLSVKFNSEVNSRKLIVQGDGNNPQSSSAASNESSSASPWEQVSASTGDVPLIPNTVTTQAVSDLDSYHSAEAALRQPVLDRTLKSSIFDAADTDAVSRHALATPAIGYKSVGFELSVLVSGPLPGSTLQSGNSFFGYAVGNEMVGAVSPAQNVTAVVVPMFGSPCGPRNYSPLFYLGVSNYTSIQSIPITVFGNAKTSSLPSLNTPQQLSRRVYNVPKHRRGSGGAKGLLGAVAPLASFFDYSPFDLAIASVALDIPTSPSLIVNETAGLLFTSNDPALTYGQGSQEPPGSSCCTLEAAIDIQMITEFGFGSGATFGFAASNNSGIFNNYTFANVAYILSQMMDLTPPPDVLSLSFYYQPQTPAQQGAMQGTLEKFASMGVMVTTVGATMYTKTSANDTAPVFTACMKEAGGGSTTSGGGFGTSPGAEGGTAVPYWQREEVQNYILKHQNLSSWPLGPGGYNGSSLFNVSSKGMHEGTFYKPKWL</sequence>
<organism evidence="2 3">
    <name type="scientific">Chlamydomonas eustigma</name>
    <dbReference type="NCBI Taxonomy" id="1157962"/>
    <lineage>
        <taxon>Eukaryota</taxon>
        <taxon>Viridiplantae</taxon>
        <taxon>Chlorophyta</taxon>
        <taxon>core chlorophytes</taxon>
        <taxon>Chlorophyceae</taxon>
        <taxon>CS clade</taxon>
        <taxon>Chlamydomonadales</taxon>
        <taxon>Chlamydomonadaceae</taxon>
        <taxon>Chlamydomonas</taxon>
    </lineage>
</organism>
<comment type="caution">
    <text evidence="2">The sequence shown here is derived from an EMBL/GenBank/DDBJ whole genome shotgun (WGS) entry which is preliminary data.</text>
</comment>
<accession>A0A250XDI6</accession>
<reference evidence="2 3" key="1">
    <citation type="submission" date="2017-08" db="EMBL/GenBank/DDBJ databases">
        <title>Acidophilic green algal genome provides insights into adaptation to an acidic environment.</title>
        <authorList>
            <person name="Hirooka S."/>
            <person name="Hirose Y."/>
            <person name="Kanesaki Y."/>
            <person name="Higuchi S."/>
            <person name="Fujiwara T."/>
            <person name="Onuma R."/>
            <person name="Era A."/>
            <person name="Ohbayashi R."/>
            <person name="Uzuka A."/>
            <person name="Nozaki H."/>
            <person name="Yoshikawa H."/>
            <person name="Miyagishima S.Y."/>
        </authorList>
    </citation>
    <scope>NUCLEOTIDE SEQUENCE [LARGE SCALE GENOMIC DNA]</scope>
    <source>
        <strain evidence="2 3">NIES-2499</strain>
    </source>
</reference>
<feature type="compositionally biased region" description="Low complexity" evidence="1">
    <location>
        <begin position="125"/>
        <end position="137"/>
    </location>
</feature>